<gene>
    <name evidence="3" type="ORF">SAMN05192532_102328</name>
</gene>
<proteinExistence type="predicted"/>
<sequence length="273" mass="30361">MLEVACIQFDPRVGDKTYNVEHSLKLIGEAASQGAKLIVLPELCNSGYVFNDREEAYSLSEPIPEGDTTQAWTEAARKHDVYIAAGINERDNDKLYNSVVLTGPQGYIGTYRKVHLWNKEKLFFEPGDAKNPVFHTPVGRIGILNCYDVWFPESFRTCALNGAEIVAVPTNWVPMPEQKKEDLPMAVHLCMANAHSNGVFVAAADRIGTERGQSFLGHSVIIEPSGRPISGPASQDQEEIVYGSCDLSKATLSRTVSERNHVLHDRREELYEL</sequence>
<evidence type="ECO:0000256" key="1">
    <source>
        <dbReference type="ARBA" id="ARBA00022801"/>
    </source>
</evidence>
<dbReference type="AlphaFoldDB" id="A0A1I2BIY3"/>
<evidence type="ECO:0000313" key="4">
    <source>
        <dbReference type="Proteomes" id="UP000199516"/>
    </source>
</evidence>
<organism evidence="3 4">
    <name type="scientific">Alteribacillus iranensis</name>
    <dbReference type="NCBI Taxonomy" id="930128"/>
    <lineage>
        <taxon>Bacteria</taxon>
        <taxon>Bacillati</taxon>
        <taxon>Bacillota</taxon>
        <taxon>Bacilli</taxon>
        <taxon>Bacillales</taxon>
        <taxon>Bacillaceae</taxon>
        <taxon>Alteribacillus</taxon>
    </lineage>
</organism>
<dbReference type="RefSeq" id="WP_091658736.1">
    <property type="nucleotide sequence ID" value="NZ_FONT01000002.1"/>
</dbReference>
<dbReference type="SUPFAM" id="SSF56317">
    <property type="entry name" value="Carbon-nitrogen hydrolase"/>
    <property type="match status" value="1"/>
</dbReference>
<dbReference type="PROSITE" id="PS50263">
    <property type="entry name" value="CN_HYDROLASE"/>
    <property type="match status" value="1"/>
</dbReference>
<evidence type="ECO:0000313" key="3">
    <source>
        <dbReference type="EMBL" id="SFE56019.1"/>
    </source>
</evidence>
<evidence type="ECO:0000259" key="2">
    <source>
        <dbReference type="PROSITE" id="PS50263"/>
    </source>
</evidence>
<dbReference type="GO" id="GO:0016811">
    <property type="term" value="F:hydrolase activity, acting on carbon-nitrogen (but not peptide) bonds, in linear amides"/>
    <property type="evidence" value="ECO:0007669"/>
    <property type="project" value="TreeGrafter"/>
</dbReference>
<dbReference type="InterPro" id="IPR050345">
    <property type="entry name" value="Aliph_Amidase/BUP"/>
</dbReference>
<dbReference type="CDD" id="cd07580">
    <property type="entry name" value="nitrilase_2"/>
    <property type="match status" value="1"/>
</dbReference>
<dbReference type="InterPro" id="IPR036526">
    <property type="entry name" value="C-N_Hydrolase_sf"/>
</dbReference>
<dbReference type="OrthoDB" id="9811121at2"/>
<feature type="domain" description="CN hydrolase" evidence="2">
    <location>
        <begin position="2"/>
        <end position="247"/>
    </location>
</feature>
<reference evidence="3 4" key="1">
    <citation type="submission" date="2016-10" db="EMBL/GenBank/DDBJ databases">
        <authorList>
            <person name="de Groot N.N."/>
        </authorList>
    </citation>
    <scope>NUCLEOTIDE SEQUENCE [LARGE SCALE GENOMIC DNA]</scope>
    <source>
        <strain evidence="3 4">DSM 23995</strain>
    </source>
</reference>
<dbReference type="Proteomes" id="UP000199516">
    <property type="component" value="Unassembled WGS sequence"/>
</dbReference>
<dbReference type="STRING" id="930128.SAMN05192532_102328"/>
<dbReference type="PANTHER" id="PTHR43674">
    <property type="entry name" value="NITRILASE C965.09-RELATED"/>
    <property type="match status" value="1"/>
</dbReference>
<dbReference type="InterPro" id="IPR003010">
    <property type="entry name" value="C-N_Hydrolase"/>
</dbReference>
<keyword evidence="4" id="KW-1185">Reference proteome</keyword>
<accession>A0A1I2BIY3</accession>
<protein>
    <submittedName>
        <fullName evidence="3">Predicted amidohydrolase</fullName>
    </submittedName>
</protein>
<dbReference type="Gene3D" id="3.60.110.10">
    <property type="entry name" value="Carbon-nitrogen hydrolase"/>
    <property type="match status" value="1"/>
</dbReference>
<dbReference type="Pfam" id="PF00795">
    <property type="entry name" value="CN_hydrolase"/>
    <property type="match status" value="1"/>
</dbReference>
<keyword evidence="1 3" id="KW-0378">Hydrolase</keyword>
<dbReference type="PANTHER" id="PTHR43674:SF2">
    <property type="entry name" value="BETA-UREIDOPROPIONASE"/>
    <property type="match status" value="1"/>
</dbReference>
<name>A0A1I2BIY3_9BACI</name>
<dbReference type="EMBL" id="FONT01000002">
    <property type="protein sequence ID" value="SFE56019.1"/>
    <property type="molecule type" value="Genomic_DNA"/>
</dbReference>